<name>C9YGK6_CURXX</name>
<sequence length="37" mass="4039">MVMVKETRSTCPNCDLAAVAADRFASNGKHLRRGTCK</sequence>
<organism evidence="1">
    <name type="scientific">Curvibacter symbiont subsp. Hydra magnipapillata</name>
    <dbReference type="NCBI Taxonomy" id="667019"/>
    <lineage>
        <taxon>Bacteria</taxon>
        <taxon>Pseudomonadati</taxon>
        <taxon>Pseudomonadota</taxon>
        <taxon>Betaproteobacteria</taxon>
        <taxon>Burkholderiales</taxon>
        <taxon>Comamonadaceae</taxon>
        <taxon>Curvibacter</taxon>
    </lineage>
</organism>
<protein>
    <submittedName>
        <fullName evidence="1">Uncharacterized protein</fullName>
    </submittedName>
</protein>
<proteinExistence type="predicted"/>
<evidence type="ECO:0000313" key="1">
    <source>
        <dbReference type="EMBL" id="CBA33440.1"/>
    </source>
</evidence>
<reference evidence="1" key="1">
    <citation type="journal article" date="2010" name="Nature">
        <title>The Dynamic genome of Hydra.</title>
        <authorList>
            <person name="Chapman J.A."/>
            <person name="Kirkness E.F."/>
            <person name="Simakov O."/>
            <person name="Hampson S.E."/>
            <person name="Mitros T."/>
            <person name="Weinmaier T."/>
            <person name="Rattei T."/>
            <person name="Balasubramanian P.G."/>
            <person name="Borman J."/>
            <person name="Busam D."/>
            <person name="Disbennett K."/>
            <person name="Pfannkoch C."/>
            <person name="Sumin N."/>
            <person name="Sutton G."/>
            <person name="Viswanathan L."/>
            <person name="Walenz B."/>
            <person name="Goodstein D.M."/>
            <person name="Hellsten U."/>
            <person name="Kawashima T."/>
            <person name="Prochnik S.E."/>
            <person name="Putnam N.H."/>
            <person name="Shu S."/>
            <person name="Blumberg B."/>
            <person name="Dana C.E."/>
            <person name="Gee L."/>
            <person name="Kibler D.F."/>
            <person name="Law L."/>
            <person name="Lindgens D."/>
            <person name="Martinez D.E."/>
            <person name="Peng J."/>
            <person name="Wigge P.A."/>
            <person name="Bertulat B."/>
            <person name="Guder C."/>
            <person name="Nakamura Y."/>
            <person name="Ozbek S."/>
            <person name="Watanabe H."/>
            <person name="Khalturin K."/>
            <person name="Hemmrich G."/>
            <person name="Franke A."/>
            <person name="Augustin R."/>
            <person name="Fraune S."/>
            <person name="Hayakawa E."/>
            <person name="Hayakawa S."/>
            <person name="Hirose M."/>
            <person name="Hwang J."/>
            <person name="Ikeo K."/>
            <person name="Nishimiya-Fujisawa C."/>
            <person name="Ogura A."/>
            <person name="Takahashi T."/>
            <person name="Steinmetz P.R."/>
            <person name="Zhang X."/>
            <person name="Aufschnaiter R."/>
            <person name="Eder M.K."/>
            <person name="Gorny A.K."/>
            <person name="Salvenmoser W."/>
            <person name="Heimberg A.M."/>
            <person name="Wheeler B.M."/>
            <person name="Peterson K.J."/>
            <person name="Boettger A."/>
            <person name="Tischler P."/>
            <person name="Wolf A."/>
            <person name="Gojobori T."/>
            <person name="Remington K.A."/>
            <person name="Strausberg R.L."/>
            <person name="Venter J."/>
            <person name="Technau U."/>
            <person name="Hobmayer B."/>
            <person name="Bosch T.C."/>
            <person name="Holstein T.W."/>
            <person name="Fujisawa T."/>
            <person name="Bode H.R."/>
            <person name="David C.N."/>
            <person name="Rokhsar D.S."/>
            <person name="Steele R.E."/>
        </authorList>
    </citation>
    <scope>NUCLEOTIDE SEQUENCE</scope>
</reference>
<gene>
    <name evidence="1" type="ORF">Csp_B19060</name>
</gene>
<accession>C9YGK6</accession>
<dbReference type="AlphaFoldDB" id="C9YGK6"/>
<dbReference type="EMBL" id="FN543108">
    <property type="protein sequence ID" value="CBA33440.1"/>
    <property type="molecule type" value="Genomic_DNA"/>
</dbReference>